<dbReference type="InterPro" id="IPR017441">
    <property type="entry name" value="Protein_kinase_ATP_BS"/>
</dbReference>
<feature type="compositionally biased region" description="Polar residues" evidence="7">
    <location>
        <begin position="355"/>
        <end position="369"/>
    </location>
</feature>
<protein>
    <recommendedName>
        <fullName evidence="1">non-specific serine/threonine protein kinase</fullName>
        <ecNumber evidence="1">2.7.11.1</ecNumber>
    </recommendedName>
</protein>
<dbReference type="STRING" id="436907.A7TS79"/>
<dbReference type="OrthoDB" id="193931at2759"/>
<dbReference type="PANTHER" id="PTHR24346">
    <property type="entry name" value="MAP/MICROTUBULE AFFINITY-REGULATING KINASE"/>
    <property type="match status" value="1"/>
</dbReference>
<comment type="catalytic activity">
    <reaction evidence="5">
        <text>L-seryl-[protein] + ATP = O-phospho-L-seryl-[protein] + ADP + H(+)</text>
        <dbReference type="Rhea" id="RHEA:17989"/>
        <dbReference type="Rhea" id="RHEA-COMP:9863"/>
        <dbReference type="Rhea" id="RHEA-COMP:11604"/>
        <dbReference type="ChEBI" id="CHEBI:15378"/>
        <dbReference type="ChEBI" id="CHEBI:29999"/>
        <dbReference type="ChEBI" id="CHEBI:30616"/>
        <dbReference type="ChEBI" id="CHEBI:83421"/>
        <dbReference type="ChEBI" id="CHEBI:456216"/>
        <dbReference type="EC" id="2.7.11.1"/>
    </reaction>
</comment>
<dbReference type="Pfam" id="PF00069">
    <property type="entry name" value="Pkinase"/>
    <property type="match status" value="1"/>
</dbReference>
<dbReference type="PROSITE" id="PS50011">
    <property type="entry name" value="PROTEIN_KINASE_DOM"/>
    <property type="match status" value="1"/>
</dbReference>
<evidence type="ECO:0000259" key="8">
    <source>
        <dbReference type="PROSITE" id="PS50011"/>
    </source>
</evidence>
<dbReference type="GO" id="GO:0005737">
    <property type="term" value="C:cytoplasm"/>
    <property type="evidence" value="ECO:0007669"/>
    <property type="project" value="TreeGrafter"/>
</dbReference>
<dbReference type="InterPro" id="IPR011009">
    <property type="entry name" value="Kinase-like_dom_sf"/>
</dbReference>
<feature type="domain" description="Protein kinase" evidence="8">
    <location>
        <begin position="55"/>
        <end position="325"/>
    </location>
</feature>
<dbReference type="InParanoid" id="A7TS79"/>
<keyword evidence="2 6" id="KW-0547">Nucleotide-binding</keyword>
<sequence length="628" mass="70813">MAVAPVVHNNGNNHSYPIQPSQSSIQRVGSPTTSDVQVRYQHRVRRKKQPTFGPYYLGSTIGEGEFGKVKSGWSRKPQNDNGLTIGKQVAIKLIRRDTLAEKKDQELKVYREINALKLLSHPNIVKLEDVLQNSKYIGIVLEYASGGEFYKYLQRKKRLKEPLACSTFAQLISGVAYIHSKGLVHRDLKLENLLLDKHSNLVITDFGFVNEISTNNKLMKTPCGSPCYAAPELVLSTKPYDARKADIWSAGVILYAMLAGYLPWDDDPENPDGSNIMRLYEYITKNNLKFPDYIEPLARDLIRKILVIQPKSRLNIVQVQQHEWLKPHSQFLSITTNEWDKTMLNQEVFRPPRAGSSQRPRSTCSTISTSDKRDSLILDSSLIQLPAPPKESQMNVIATRSTSSITQELSPISVDSTGIYRHARSNSAASVALQALVEVKNNQSNNNFNLNNMEGTITEGEVSVRRTRLHSKPRPTSYHPGMSNTLLTNFGSTPSSFDIYREDNNRKLSDGEMTIPNDSMNCLLLDCKHTISCVSSTSTVLPVRNSSNVNSSIELKISRESIDERRNRRTSVRHSGINFDQIFSAVTEEEEHVDTTPVTDKLTVPVTKAEKSRSKRLLDFIKRRSIRI</sequence>
<name>A7TS79_VANPO</name>
<evidence type="ECO:0000256" key="7">
    <source>
        <dbReference type="SAM" id="MobiDB-lite"/>
    </source>
</evidence>
<dbReference type="Proteomes" id="UP000000267">
    <property type="component" value="Unassembled WGS sequence"/>
</dbReference>
<dbReference type="GeneID" id="5542918"/>
<dbReference type="Gene3D" id="1.10.510.10">
    <property type="entry name" value="Transferase(Phosphotransferase) domain 1"/>
    <property type="match status" value="1"/>
</dbReference>
<dbReference type="eggNOG" id="KOG0583">
    <property type="taxonomic scope" value="Eukaryota"/>
</dbReference>
<dbReference type="GO" id="GO:0035556">
    <property type="term" value="P:intracellular signal transduction"/>
    <property type="evidence" value="ECO:0007669"/>
    <property type="project" value="TreeGrafter"/>
</dbReference>
<dbReference type="PANTHER" id="PTHR24346:SF110">
    <property type="entry name" value="NON-SPECIFIC SERINE_THREONINE PROTEIN KINASE"/>
    <property type="match status" value="1"/>
</dbReference>
<dbReference type="SUPFAM" id="SSF56112">
    <property type="entry name" value="Protein kinase-like (PK-like)"/>
    <property type="match status" value="1"/>
</dbReference>
<accession>A7TS79</accession>
<dbReference type="GO" id="GO:0005524">
    <property type="term" value="F:ATP binding"/>
    <property type="evidence" value="ECO:0007669"/>
    <property type="project" value="UniProtKB-UniRule"/>
</dbReference>
<dbReference type="InterPro" id="IPR008271">
    <property type="entry name" value="Ser/Thr_kinase_AS"/>
</dbReference>
<evidence type="ECO:0000313" key="10">
    <source>
        <dbReference type="Proteomes" id="UP000000267"/>
    </source>
</evidence>
<dbReference type="PROSITE" id="PS00108">
    <property type="entry name" value="PROTEIN_KINASE_ST"/>
    <property type="match status" value="1"/>
</dbReference>
<feature type="compositionally biased region" description="Low complexity" evidence="7">
    <location>
        <begin position="17"/>
        <end position="26"/>
    </location>
</feature>
<evidence type="ECO:0000256" key="4">
    <source>
        <dbReference type="ARBA" id="ARBA00047899"/>
    </source>
</evidence>
<comment type="catalytic activity">
    <reaction evidence="4">
        <text>L-threonyl-[protein] + ATP = O-phospho-L-threonyl-[protein] + ADP + H(+)</text>
        <dbReference type="Rhea" id="RHEA:46608"/>
        <dbReference type="Rhea" id="RHEA-COMP:11060"/>
        <dbReference type="Rhea" id="RHEA-COMP:11605"/>
        <dbReference type="ChEBI" id="CHEBI:15378"/>
        <dbReference type="ChEBI" id="CHEBI:30013"/>
        <dbReference type="ChEBI" id="CHEBI:30616"/>
        <dbReference type="ChEBI" id="CHEBI:61977"/>
        <dbReference type="ChEBI" id="CHEBI:456216"/>
        <dbReference type="EC" id="2.7.11.1"/>
    </reaction>
</comment>
<evidence type="ECO:0000256" key="5">
    <source>
        <dbReference type="ARBA" id="ARBA00048679"/>
    </source>
</evidence>
<dbReference type="AlphaFoldDB" id="A7TS79"/>
<evidence type="ECO:0000256" key="3">
    <source>
        <dbReference type="ARBA" id="ARBA00022840"/>
    </source>
</evidence>
<feature type="binding site" evidence="6">
    <location>
        <position position="92"/>
    </location>
    <ligand>
        <name>ATP</name>
        <dbReference type="ChEBI" id="CHEBI:30616"/>
    </ligand>
</feature>
<keyword evidence="10" id="KW-1185">Reference proteome</keyword>
<dbReference type="EMBL" id="DS480501">
    <property type="protein sequence ID" value="EDO14878.1"/>
    <property type="molecule type" value="Genomic_DNA"/>
</dbReference>
<dbReference type="KEGG" id="vpo:Kpol_1012p6"/>
<dbReference type="PhylomeDB" id="A7TS79"/>
<feature type="region of interest" description="Disordered" evidence="7">
    <location>
        <begin position="1"/>
        <end position="35"/>
    </location>
</feature>
<evidence type="ECO:0000256" key="2">
    <source>
        <dbReference type="ARBA" id="ARBA00022741"/>
    </source>
</evidence>
<reference evidence="9 10" key="1">
    <citation type="journal article" date="2007" name="Proc. Natl. Acad. Sci. U.S.A.">
        <title>Independent sorting-out of thousands of duplicated gene pairs in two yeast species descended from a whole-genome duplication.</title>
        <authorList>
            <person name="Scannell D.R."/>
            <person name="Frank A.C."/>
            <person name="Conant G.C."/>
            <person name="Byrne K.P."/>
            <person name="Woolfit M."/>
            <person name="Wolfe K.H."/>
        </authorList>
    </citation>
    <scope>NUCLEOTIDE SEQUENCE [LARGE SCALE GENOMIC DNA]</scope>
    <source>
        <strain evidence="10">ATCC 22028 / DSM 70294 / BCRC 21397 / CBS 2163 / NBRC 10782 / NRRL Y-8283 / UCD 57-17</strain>
    </source>
</reference>
<dbReference type="EC" id="2.7.11.1" evidence="1"/>
<feature type="region of interest" description="Disordered" evidence="7">
    <location>
        <begin position="350"/>
        <end position="370"/>
    </location>
</feature>
<dbReference type="SMART" id="SM00220">
    <property type="entry name" value="S_TKc"/>
    <property type="match status" value="1"/>
</dbReference>
<dbReference type="GO" id="GO:0004674">
    <property type="term" value="F:protein serine/threonine kinase activity"/>
    <property type="evidence" value="ECO:0007669"/>
    <property type="project" value="UniProtKB-EC"/>
</dbReference>
<dbReference type="InterPro" id="IPR000719">
    <property type="entry name" value="Prot_kinase_dom"/>
</dbReference>
<dbReference type="FunFam" id="1.10.510.10:FF:000571">
    <property type="entry name" value="Maternal embryonic leucine zipper kinase"/>
    <property type="match status" value="1"/>
</dbReference>
<dbReference type="OMA" id="CKHTISC"/>
<dbReference type="PROSITE" id="PS00107">
    <property type="entry name" value="PROTEIN_KINASE_ATP"/>
    <property type="match status" value="1"/>
</dbReference>
<evidence type="ECO:0000256" key="1">
    <source>
        <dbReference type="ARBA" id="ARBA00012513"/>
    </source>
</evidence>
<proteinExistence type="predicted"/>
<keyword evidence="3 6" id="KW-0067">ATP-binding</keyword>
<evidence type="ECO:0000256" key="6">
    <source>
        <dbReference type="PROSITE-ProRule" id="PRU10141"/>
    </source>
</evidence>
<evidence type="ECO:0000313" key="9">
    <source>
        <dbReference type="EMBL" id="EDO14878.1"/>
    </source>
</evidence>
<dbReference type="RefSeq" id="XP_001642736.1">
    <property type="nucleotide sequence ID" value="XM_001642686.1"/>
</dbReference>
<dbReference type="HOGENOM" id="CLU_029728_0_0_1"/>
<organism evidence="10">
    <name type="scientific">Vanderwaltozyma polyspora (strain ATCC 22028 / DSM 70294 / BCRC 21397 / CBS 2163 / NBRC 10782 / NRRL Y-8283 / UCD 57-17)</name>
    <name type="common">Kluyveromyces polysporus</name>
    <dbReference type="NCBI Taxonomy" id="436907"/>
    <lineage>
        <taxon>Eukaryota</taxon>
        <taxon>Fungi</taxon>
        <taxon>Dikarya</taxon>
        <taxon>Ascomycota</taxon>
        <taxon>Saccharomycotina</taxon>
        <taxon>Saccharomycetes</taxon>
        <taxon>Saccharomycetales</taxon>
        <taxon>Saccharomycetaceae</taxon>
        <taxon>Vanderwaltozyma</taxon>
    </lineage>
</organism>
<gene>
    <name evidence="9" type="ORF">Kpol_1012p6</name>
</gene>